<organism evidence="3 4">
    <name type="scientific">Plantactinospora siamensis</name>
    <dbReference type="NCBI Taxonomy" id="555372"/>
    <lineage>
        <taxon>Bacteria</taxon>
        <taxon>Bacillati</taxon>
        <taxon>Actinomycetota</taxon>
        <taxon>Actinomycetes</taxon>
        <taxon>Micromonosporales</taxon>
        <taxon>Micromonosporaceae</taxon>
        <taxon>Plantactinospora</taxon>
    </lineage>
</organism>
<feature type="compositionally biased region" description="Low complexity" evidence="1">
    <location>
        <begin position="421"/>
        <end position="436"/>
    </location>
</feature>
<protein>
    <submittedName>
        <fullName evidence="3">DUF222 domain-containing protein</fullName>
    </submittedName>
</protein>
<dbReference type="EMBL" id="JBHLUE010000016">
    <property type="protein sequence ID" value="MFC0566482.1"/>
    <property type="molecule type" value="Genomic_DNA"/>
</dbReference>
<feature type="compositionally biased region" description="Basic residues" evidence="1">
    <location>
        <begin position="336"/>
        <end position="352"/>
    </location>
</feature>
<feature type="domain" description="HNH nuclease" evidence="2">
    <location>
        <begin position="593"/>
        <end position="645"/>
    </location>
</feature>
<dbReference type="RefSeq" id="WP_377341139.1">
    <property type="nucleotide sequence ID" value="NZ_JBHLUE010000016.1"/>
</dbReference>
<accession>A0ABV6P1W2</accession>
<feature type="compositionally biased region" description="Low complexity" evidence="1">
    <location>
        <begin position="456"/>
        <end position="521"/>
    </location>
</feature>
<name>A0ABV6P1W2_9ACTN</name>
<proteinExistence type="predicted"/>
<evidence type="ECO:0000256" key="1">
    <source>
        <dbReference type="SAM" id="MobiDB-lite"/>
    </source>
</evidence>
<dbReference type="Gene3D" id="1.10.30.50">
    <property type="match status" value="1"/>
</dbReference>
<dbReference type="Proteomes" id="UP001589894">
    <property type="component" value="Unassembled WGS sequence"/>
</dbReference>
<feature type="compositionally biased region" description="Low complexity" evidence="1">
    <location>
        <begin position="402"/>
        <end position="413"/>
    </location>
</feature>
<sequence>MLDELARIDDAVAACLAAPVWALPEGRLGECLGEVHRLRQRLDVLELSLVREADGRDIGRAQGATSTAVWLRDRLRVTSAAARRMVADAAWMDADSPAAAAAGPGDDRCSPTMGGVDDRSAGPVLNAAAGCAADAAGPALRERLAAGELSLDQARVIASAVDHVRREADAEVADKALHTLLADAREWGPRALRALADRILWHVAPDAAEAADLRALRRAEDDTGRRRHLTLSNGGDGWMRLRAVLDAETSATLLAALDPLTRPNGPGDDRTPGQRRHDALAELTRLALRTGELPDNGGEPAQIVVTTNYRELAAGLRPMPHPDAGLPPGADVGLPARKRRIDPTARGRRRPRSSLPVRNARNQRGHQPVDRGVNRPSAAGTVGRAPSPRPDGSGSRCPTGAPRPANAAPRPANAAPPPTNAAPRSTNAAPRSATATSPPPAATPGPRSADASRQHSTATAAASPRRAAASTNQRRTATATATPRRAAASTNQRRTAAALPRRAAASANQRRTATAAAPRSTDALPATALALDGDRLAVSRPVGLGPGALDTGHRLTPEAVRRLACDAAILPAVLGSPSQVLDLGRKRRLITAPLRRALILRDRGCAFPGCDRPPRWTDAHHIHHWADGGPTALHNAVLLCRHHHTLIHHHEWQVRLAPDGHPEFLPPAWLDPDRRPRRNRQPHHRC</sequence>
<evidence type="ECO:0000259" key="2">
    <source>
        <dbReference type="SMART" id="SM00507"/>
    </source>
</evidence>
<gene>
    <name evidence="3" type="ORF">ACFFHU_20375</name>
</gene>
<reference evidence="3 4" key="1">
    <citation type="submission" date="2024-09" db="EMBL/GenBank/DDBJ databases">
        <authorList>
            <person name="Sun Q."/>
            <person name="Mori K."/>
        </authorList>
    </citation>
    <scope>NUCLEOTIDE SEQUENCE [LARGE SCALE GENOMIC DNA]</scope>
    <source>
        <strain evidence="3 4">TBRC 2205</strain>
    </source>
</reference>
<dbReference type="CDD" id="cd00085">
    <property type="entry name" value="HNHc"/>
    <property type="match status" value="1"/>
</dbReference>
<keyword evidence="4" id="KW-1185">Reference proteome</keyword>
<dbReference type="Pfam" id="PF02720">
    <property type="entry name" value="DUF222"/>
    <property type="match status" value="1"/>
</dbReference>
<comment type="caution">
    <text evidence="3">The sequence shown here is derived from an EMBL/GenBank/DDBJ whole genome shotgun (WGS) entry which is preliminary data.</text>
</comment>
<feature type="region of interest" description="Disordered" evidence="1">
    <location>
        <begin position="315"/>
        <end position="521"/>
    </location>
</feature>
<evidence type="ECO:0000313" key="3">
    <source>
        <dbReference type="EMBL" id="MFC0566482.1"/>
    </source>
</evidence>
<feature type="region of interest" description="Disordered" evidence="1">
    <location>
        <begin position="667"/>
        <end position="686"/>
    </location>
</feature>
<feature type="region of interest" description="Disordered" evidence="1">
    <location>
        <begin position="97"/>
        <end position="116"/>
    </location>
</feature>
<dbReference type="SMART" id="SM00507">
    <property type="entry name" value="HNHc"/>
    <property type="match status" value="1"/>
</dbReference>
<evidence type="ECO:0000313" key="4">
    <source>
        <dbReference type="Proteomes" id="UP001589894"/>
    </source>
</evidence>
<dbReference type="InterPro" id="IPR003615">
    <property type="entry name" value="HNH_nuc"/>
</dbReference>
<dbReference type="InterPro" id="IPR003870">
    <property type="entry name" value="DUF222"/>
</dbReference>
<feature type="compositionally biased region" description="Basic residues" evidence="1">
    <location>
        <begin position="675"/>
        <end position="686"/>
    </location>
</feature>